<dbReference type="Proteomes" id="UP000256257">
    <property type="component" value="Unassembled WGS sequence"/>
</dbReference>
<organism evidence="1 2">
    <name type="scientific">Chryseobacterium pennipullorum</name>
    <dbReference type="NCBI Taxonomy" id="2258963"/>
    <lineage>
        <taxon>Bacteria</taxon>
        <taxon>Pseudomonadati</taxon>
        <taxon>Bacteroidota</taxon>
        <taxon>Flavobacteriia</taxon>
        <taxon>Flavobacteriales</taxon>
        <taxon>Weeksellaceae</taxon>
        <taxon>Chryseobacterium group</taxon>
        <taxon>Chryseobacterium</taxon>
    </lineage>
</organism>
<keyword evidence="2" id="KW-1185">Reference proteome</keyword>
<accession>A0A3D9ARZ7</accession>
<proteinExistence type="predicted"/>
<dbReference type="EMBL" id="QNVV01000021">
    <property type="protein sequence ID" value="REC44120.1"/>
    <property type="molecule type" value="Genomic_DNA"/>
</dbReference>
<evidence type="ECO:0000313" key="1">
    <source>
        <dbReference type="EMBL" id="REC44120.1"/>
    </source>
</evidence>
<evidence type="ECO:0000313" key="2">
    <source>
        <dbReference type="Proteomes" id="UP000256257"/>
    </source>
</evidence>
<name>A0A3D9ARZ7_9FLAO</name>
<gene>
    <name evidence="1" type="ORF">DRF67_18565</name>
</gene>
<sequence>MNIFHRHEDCQRRFEELSGPLLYKQFFNPFFSPIKEIINPAIYFFPGFVVPHTDKTHIKTNNNIRFMSIISLFLRHQNKTQKDHESLK</sequence>
<comment type="caution">
    <text evidence="1">The sequence shown here is derived from an EMBL/GenBank/DDBJ whole genome shotgun (WGS) entry which is preliminary data.</text>
</comment>
<dbReference type="AlphaFoldDB" id="A0A3D9ARZ7"/>
<protein>
    <submittedName>
        <fullName evidence="1">Uncharacterized protein</fullName>
    </submittedName>
</protein>
<reference evidence="1 2" key="1">
    <citation type="submission" date="2018-06" db="EMBL/GenBank/DDBJ databases">
        <title>Novel Chryseobacterium species.</title>
        <authorList>
            <person name="Newman J."/>
            <person name="Hugo C."/>
            <person name="Oosthuizen L."/>
            <person name="Charimba G."/>
        </authorList>
    </citation>
    <scope>NUCLEOTIDE SEQUENCE [LARGE SCALE GENOMIC DNA]</scope>
    <source>
        <strain evidence="1 2">7_F195</strain>
    </source>
</reference>